<evidence type="ECO:0000313" key="2">
    <source>
        <dbReference type="EMBL" id="GFS19256.1"/>
    </source>
</evidence>
<feature type="domain" description="BIG2" evidence="1">
    <location>
        <begin position="196"/>
        <end position="273"/>
    </location>
</feature>
<dbReference type="InterPro" id="IPR003343">
    <property type="entry name" value="Big_2"/>
</dbReference>
<dbReference type="Gene3D" id="2.60.40.1080">
    <property type="match status" value="2"/>
</dbReference>
<evidence type="ECO:0000313" key="3">
    <source>
        <dbReference type="Proteomes" id="UP000762676"/>
    </source>
</evidence>
<sequence>MTSSIERDRGAPNLNISYYTNSTPQERVSMMTFTQKNKVGIGTDNPKIDFEVRGRPGSHPKIGLINQREWDHLYFTHDGRSAIMNVGGAESGIDFRVSDENNIQGNGFDSQSYQSKFKILPDKIITKTREVTLNYGGISDLTKVSINTDKKVDLATLTIAGGIYVGPKAELAADHNTLSKFKAEYLDKYNLWVEDAVTGVTIKTKTANIIVGKTKQLTATVIPSNATNKTIKWESDHEEIATVSDAGVVRGLSAGEAIITVTTEDGNKTATATVTVKAQPGTVSTRVVTNIDISLVGGAPFPEKFELAKSGSVALKADITPSNKTVKWESDHEEIATVSNTGVVKGIAKGTVTITATSQDDTSKKKSVAIEIVDEQYKGNFEGDPYYYIKKLKTEKGINNIDYGYSAPSSGVDRYLYISKDKPSGGLKVSKTEKSFILKIEQGNIDAVAGVWIDWNINGYFTGDGSNITKTDDEFYFIGTIGSDTSGEVQINIDIPSYARVGTLRMRVQANWKGDAGGTKVNLYANAGKGGIGSGTVRDFDMEIVE</sequence>
<comment type="caution">
    <text evidence="2">The sequence shown here is derived from an EMBL/GenBank/DDBJ whole genome shotgun (WGS) entry which is preliminary data.</text>
</comment>
<dbReference type="SUPFAM" id="SSF49373">
    <property type="entry name" value="Invasin/intimin cell-adhesion fragments"/>
    <property type="match status" value="2"/>
</dbReference>
<dbReference type="AlphaFoldDB" id="A0AAV4JD07"/>
<accession>A0AAV4JD07</accession>
<gene>
    <name evidence="2" type="ORF">ElyMa_006868700</name>
</gene>
<feature type="domain" description="BIG2" evidence="1">
    <location>
        <begin position="287"/>
        <end position="368"/>
    </location>
</feature>
<dbReference type="InterPro" id="IPR045474">
    <property type="entry name" value="GEVED"/>
</dbReference>
<evidence type="ECO:0000259" key="1">
    <source>
        <dbReference type="SMART" id="SM00635"/>
    </source>
</evidence>
<reference evidence="2 3" key="1">
    <citation type="journal article" date="2021" name="Elife">
        <title>Chloroplast acquisition without the gene transfer in kleptoplastic sea slugs, Plakobranchus ocellatus.</title>
        <authorList>
            <person name="Maeda T."/>
            <person name="Takahashi S."/>
            <person name="Yoshida T."/>
            <person name="Shimamura S."/>
            <person name="Takaki Y."/>
            <person name="Nagai Y."/>
            <person name="Toyoda A."/>
            <person name="Suzuki Y."/>
            <person name="Arimoto A."/>
            <person name="Ishii H."/>
            <person name="Satoh N."/>
            <person name="Nishiyama T."/>
            <person name="Hasebe M."/>
            <person name="Maruyama T."/>
            <person name="Minagawa J."/>
            <person name="Obokata J."/>
            <person name="Shigenobu S."/>
        </authorList>
    </citation>
    <scope>NUCLEOTIDE SEQUENCE [LARGE SCALE GENOMIC DNA]</scope>
</reference>
<protein>
    <submittedName>
        <fullName evidence="2">Ig domain-containing protein</fullName>
    </submittedName>
</protein>
<dbReference type="Pfam" id="PF20009">
    <property type="entry name" value="GEVED"/>
    <property type="match status" value="1"/>
</dbReference>
<keyword evidence="3" id="KW-1185">Reference proteome</keyword>
<dbReference type="InterPro" id="IPR008964">
    <property type="entry name" value="Invasin/intimin_cell_adhesion"/>
</dbReference>
<dbReference type="SMART" id="SM00635">
    <property type="entry name" value="BID_2"/>
    <property type="match status" value="2"/>
</dbReference>
<dbReference type="Pfam" id="PF02368">
    <property type="entry name" value="Big_2"/>
    <property type="match status" value="2"/>
</dbReference>
<organism evidence="2 3">
    <name type="scientific">Elysia marginata</name>
    <dbReference type="NCBI Taxonomy" id="1093978"/>
    <lineage>
        <taxon>Eukaryota</taxon>
        <taxon>Metazoa</taxon>
        <taxon>Spiralia</taxon>
        <taxon>Lophotrochozoa</taxon>
        <taxon>Mollusca</taxon>
        <taxon>Gastropoda</taxon>
        <taxon>Heterobranchia</taxon>
        <taxon>Euthyneura</taxon>
        <taxon>Panpulmonata</taxon>
        <taxon>Sacoglossa</taxon>
        <taxon>Placobranchoidea</taxon>
        <taxon>Plakobranchidae</taxon>
        <taxon>Elysia</taxon>
    </lineage>
</organism>
<dbReference type="Proteomes" id="UP000762676">
    <property type="component" value="Unassembled WGS sequence"/>
</dbReference>
<dbReference type="EMBL" id="BMAT01013745">
    <property type="protein sequence ID" value="GFS19256.1"/>
    <property type="molecule type" value="Genomic_DNA"/>
</dbReference>
<name>A0AAV4JD07_9GAST</name>
<proteinExistence type="predicted"/>